<dbReference type="EMBL" id="GBRH01261220">
    <property type="protein sequence ID" value="JAD36675.1"/>
    <property type="molecule type" value="Transcribed_RNA"/>
</dbReference>
<keyword evidence="1" id="KW-0472">Membrane</keyword>
<keyword evidence="1" id="KW-1133">Transmembrane helix</keyword>
<sequence length="37" mass="4407">MAYLHLILFIHHFFSFTIPMACVLWHLQSTFHVHGNP</sequence>
<evidence type="ECO:0000256" key="1">
    <source>
        <dbReference type="SAM" id="Phobius"/>
    </source>
</evidence>
<dbReference type="AlphaFoldDB" id="A0A0A8ZIX5"/>
<name>A0A0A8ZIX5_ARUDO</name>
<organism evidence="2">
    <name type="scientific">Arundo donax</name>
    <name type="common">Giant reed</name>
    <name type="synonym">Donax arundinaceus</name>
    <dbReference type="NCBI Taxonomy" id="35708"/>
    <lineage>
        <taxon>Eukaryota</taxon>
        <taxon>Viridiplantae</taxon>
        <taxon>Streptophyta</taxon>
        <taxon>Embryophyta</taxon>
        <taxon>Tracheophyta</taxon>
        <taxon>Spermatophyta</taxon>
        <taxon>Magnoliopsida</taxon>
        <taxon>Liliopsida</taxon>
        <taxon>Poales</taxon>
        <taxon>Poaceae</taxon>
        <taxon>PACMAD clade</taxon>
        <taxon>Arundinoideae</taxon>
        <taxon>Arundineae</taxon>
        <taxon>Arundo</taxon>
    </lineage>
</organism>
<accession>A0A0A8ZIX5</accession>
<reference evidence="2" key="2">
    <citation type="journal article" date="2015" name="Data Brief">
        <title>Shoot transcriptome of the giant reed, Arundo donax.</title>
        <authorList>
            <person name="Barrero R.A."/>
            <person name="Guerrero F.D."/>
            <person name="Moolhuijzen P."/>
            <person name="Goolsby J.A."/>
            <person name="Tidwell J."/>
            <person name="Bellgard S.E."/>
            <person name="Bellgard M.I."/>
        </authorList>
    </citation>
    <scope>NUCLEOTIDE SEQUENCE</scope>
    <source>
        <tissue evidence="2">Shoot tissue taken approximately 20 cm above the soil surface</tissue>
    </source>
</reference>
<feature type="transmembrane region" description="Helical" evidence="1">
    <location>
        <begin position="6"/>
        <end position="27"/>
    </location>
</feature>
<proteinExistence type="predicted"/>
<evidence type="ECO:0000313" key="2">
    <source>
        <dbReference type="EMBL" id="JAD36675.1"/>
    </source>
</evidence>
<keyword evidence="1" id="KW-0812">Transmembrane</keyword>
<protein>
    <submittedName>
        <fullName evidence="2">Uncharacterized protein</fullName>
    </submittedName>
</protein>
<reference evidence="2" key="1">
    <citation type="submission" date="2014-09" db="EMBL/GenBank/DDBJ databases">
        <authorList>
            <person name="Magalhaes I.L.F."/>
            <person name="Oliveira U."/>
            <person name="Santos F.R."/>
            <person name="Vidigal T.H.D.A."/>
            <person name="Brescovit A.D."/>
            <person name="Santos A.J."/>
        </authorList>
    </citation>
    <scope>NUCLEOTIDE SEQUENCE</scope>
    <source>
        <tissue evidence="2">Shoot tissue taken approximately 20 cm above the soil surface</tissue>
    </source>
</reference>